<evidence type="ECO:0000256" key="6">
    <source>
        <dbReference type="RuleBase" id="RU361188"/>
    </source>
</evidence>
<organism evidence="10 11">
    <name type="scientific">Dermatophagoides farinae</name>
    <name type="common">American house dust mite</name>
    <dbReference type="NCBI Taxonomy" id="6954"/>
    <lineage>
        <taxon>Eukaryota</taxon>
        <taxon>Metazoa</taxon>
        <taxon>Ecdysozoa</taxon>
        <taxon>Arthropoda</taxon>
        <taxon>Chelicerata</taxon>
        <taxon>Arachnida</taxon>
        <taxon>Acari</taxon>
        <taxon>Acariformes</taxon>
        <taxon>Sarcoptiformes</taxon>
        <taxon>Astigmata</taxon>
        <taxon>Psoroptidia</taxon>
        <taxon>Analgoidea</taxon>
        <taxon>Pyroglyphidae</taxon>
        <taxon>Dermatophagoidinae</taxon>
        <taxon>Dermatophagoides</taxon>
    </lineage>
</organism>
<evidence type="ECO:0000256" key="7">
    <source>
        <dbReference type="SAM" id="SignalP"/>
    </source>
</evidence>
<keyword evidence="6" id="KW-0326">Glycosidase</keyword>
<comment type="caution">
    <text evidence="10">The sequence shown here is derived from an EMBL/GenBank/DDBJ whole genome shotgun (WGS) entry which is preliminary data.</text>
</comment>
<gene>
    <name evidence="10" type="ORF">DERF_000219</name>
</gene>
<dbReference type="InterPro" id="IPR033452">
    <property type="entry name" value="GH30_C"/>
</dbReference>
<evidence type="ECO:0000256" key="4">
    <source>
        <dbReference type="ARBA" id="ARBA00022729"/>
    </source>
</evidence>
<dbReference type="InterPro" id="IPR033453">
    <property type="entry name" value="Glyco_hydro_30_TIM-barrel"/>
</dbReference>
<dbReference type="EC" id="3.2.1.45" evidence="3 6"/>
<evidence type="ECO:0000256" key="2">
    <source>
        <dbReference type="ARBA" id="ARBA00005382"/>
    </source>
</evidence>
<dbReference type="SUPFAM" id="SSF51445">
    <property type="entry name" value="(Trans)glycosidases"/>
    <property type="match status" value="1"/>
</dbReference>
<dbReference type="GO" id="GO:0006680">
    <property type="term" value="P:glucosylceramide catabolic process"/>
    <property type="evidence" value="ECO:0007669"/>
    <property type="project" value="TreeGrafter"/>
</dbReference>
<dbReference type="PANTHER" id="PTHR11069">
    <property type="entry name" value="GLUCOSYLCERAMIDASE"/>
    <property type="match status" value="1"/>
</dbReference>
<dbReference type="PANTHER" id="PTHR11069:SF23">
    <property type="entry name" value="LYSOSOMAL ACID GLUCOSYLCERAMIDASE"/>
    <property type="match status" value="1"/>
</dbReference>
<dbReference type="GO" id="GO:0016020">
    <property type="term" value="C:membrane"/>
    <property type="evidence" value="ECO:0007669"/>
    <property type="project" value="GOC"/>
</dbReference>
<sequence length="504" mass="57807">MFFVLFLIVFCVSDVTFAAIGCQHKSFGQESTVCVCNSNHCDTIDPIQKSNPGIIQQFSTSKNGDRFARKELHFEQSLSGGIEVNLYPDQKMQKIIGFGGALTDTSGYNFNRLSHQLQEHLIRDYFGANGIEYSAVRVTIGGSDMSQREYSNDDSNDDDTEFHHFALQQKEDLQYKIPFLKKTQSTNHHMKLFGSAWSAPAWMKNNHDLGNGGHLRGQPGDKYHRAFAQYLVKFMKAYQQHNISWWGLTVVNEPGKFPYNSLEMSGEEQKNFIKKDLGPELENQGFKNFNLMIYDWNIPGMKQFVETILRDHDAAKYVKGIAYHWYASNDQNRHDLKAIHEEFPKYFVLSTEACEGFGGDSLGVWHTAENYANDVIKSLKNYVTGWIDWNMIVDMHGGPSWINQHLNAPIIVNADNHEYYKQPAFYVLGHFSKFLPPNSVHIHLTTNSNHSDYDLIAFERPDGGTVMIIFNKGNNEQKFLINDPRHGKSHIHVRAHSIQSLIWY</sequence>
<comment type="similarity">
    <text evidence="2 6">Belongs to the glycosyl hydrolase 30 family.</text>
</comment>
<comment type="catalytic activity">
    <reaction evidence="1">
        <text>a beta-D-glucosyl-(1&lt;-&gt;1')-N-acylsphing-4-enine + H2O = an N-acylsphing-4-enine + D-glucose</text>
        <dbReference type="Rhea" id="RHEA:13269"/>
        <dbReference type="ChEBI" id="CHEBI:4167"/>
        <dbReference type="ChEBI" id="CHEBI:15377"/>
        <dbReference type="ChEBI" id="CHEBI:22801"/>
        <dbReference type="ChEBI" id="CHEBI:52639"/>
        <dbReference type="EC" id="3.2.1.45"/>
    </reaction>
    <physiologicalReaction direction="left-to-right" evidence="1">
        <dbReference type="Rhea" id="RHEA:13270"/>
    </physiologicalReaction>
</comment>
<evidence type="ECO:0000259" key="8">
    <source>
        <dbReference type="Pfam" id="PF02055"/>
    </source>
</evidence>
<keyword evidence="4 7" id="KW-0732">Signal</keyword>
<dbReference type="InterPro" id="IPR001139">
    <property type="entry name" value="Glyco_hydro_30"/>
</dbReference>
<feature type="chain" id="PRO_5038046628" description="Glucosylceramidase" evidence="7">
    <location>
        <begin position="19"/>
        <end position="504"/>
    </location>
</feature>
<evidence type="ECO:0000256" key="3">
    <source>
        <dbReference type="ARBA" id="ARBA00012658"/>
    </source>
</evidence>
<dbReference type="Gene3D" id="3.20.20.80">
    <property type="entry name" value="Glycosidases"/>
    <property type="match status" value="1"/>
</dbReference>
<feature type="domain" description="Glycosyl hydrolase family 30 beta sandwich" evidence="9">
    <location>
        <begin position="438"/>
        <end position="501"/>
    </location>
</feature>
<reference evidence="10" key="1">
    <citation type="submission" date="2013-05" db="EMBL/GenBank/DDBJ databases">
        <authorList>
            <person name="Yim A.K.Y."/>
            <person name="Chan T.F."/>
            <person name="Ji K.M."/>
            <person name="Liu X.Y."/>
            <person name="Zhou J.W."/>
            <person name="Li R.Q."/>
            <person name="Yang K.Y."/>
            <person name="Li J."/>
            <person name="Li M."/>
            <person name="Law P.T.W."/>
            <person name="Wu Y.L."/>
            <person name="Cai Z.L."/>
            <person name="Qin H."/>
            <person name="Bao Y."/>
            <person name="Leung R.K.K."/>
            <person name="Ng P.K.S."/>
            <person name="Zou J."/>
            <person name="Zhong X.J."/>
            <person name="Ran P.X."/>
            <person name="Zhong N.S."/>
            <person name="Liu Z.G."/>
            <person name="Tsui S.K.W."/>
        </authorList>
    </citation>
    <scope>NUCLEOTIDE SEQUENCE</scope>
    <source>
        <strain evidence="10">Derf</strain>
        <tissue evidence="10">Whole organism</tissue>
    </source>
</reference>
<keyword evidence="5 6" id="KW-0378">Hydrolase</keyword>
<reference evidence="10" key="2">
    <citation type="journal article" date="2022" name="Res Sq">
        <title>Comparative Genomics Reveals Insights into the Divergent Evolution of Astigmatic Mites and Household Pest Adaptations.</title>
        <authorList>
            <person name="Xiong Q."/>
            <person name="Wan A.T.-Y."/>
            <person name="Liu X.-Y."/>
            <person name="Fung C.S.-H."/>
            <person name="Xiao X."/>
            <person name="Malainual N."/>
            <person name="Hou J."/>
            <person name="Wang L."/>
            <person name="Wang M."/>
            <person name="Yang K."/>
            <person name="Cui Y."/>
            <person name="Leung E."/>
            <person name="Nong W."/>
            <person name="Shin S.-K."/>
            <person name="Au S."/>
            <person name="Jeong K.Y."/>
            <person name="Chew F.T."/>
            <person name="Hui J."/>
            <person name="Leung T.F."/>
            <person name="Tungtrongchitr A."/>
            <person name="Zhong N."/>
            <person name="Liu Z."/>
            <person name="Tsui S."/>
        </authorList>
    </citation>
    <scope>NUCLEOTIDE SEQUENCE</scope>
    <source>
        <strain evidence="10">Derf</strain>
        <tissue evidence="10">Whole organism</tissue>
    </source>
</reference>
<dbReference type="PRINTS" id="PR00843">
    <property type="entry name" value="GLHYDRLASE30"/>
</dbReference>
<name>A0A922L823_DERFA</name>
<protein>
    <recommendedName>
        <fullName evidence="3 6">Glucosylceramidase</fullName>
        <ecNumber evidence="3 6">3.2.1.45</ecNumber>
    </recommendedName>
</protein>
<dbReference type="Pfam" id="PF17189">
    <property type="entry name" value="Glyco_hydro_30C"/>
    <property type="match status" value="1"/>
</dbReference>
<keyword evidence="6" id="KW-0443">Lipid metabolism</keyword>
<proteinExistence type="inferred from homology"/>
<evidence type="ECO:0000313" key="11">
    <source>
        <dbReference type="Proteomes" id="UP000790347"/>
    </source>
</evidence>
<feature type="domain" description="Glycosyl hydrolase family 30 TIM-barrel" evidence="8">
    <location>
        <begin position="95"/>
        <end position="435"/>
    </location>
</feature>
<dbReference type="Proteomes" id="UP000790347">
    <property type="component" value="Unassembled WGS sequence"/>
</dbReference>
<keyword evidence="6" id="KW-0746">Sphingolipid metabolism</keyword>
<dbReference type="SUPFAM" id="SSF51011">
    <property type="entry name" value="Glycosyl hydrolase domain"/>
    <property type="match status" value="1"/>
</dbReference>
<dbReference type="AlphaFoldDB" id="A0A922L823"/>
<dbReference type="GO" id="GO:0004348">
    <property type="term" value="F:glucosylceramidase activity"/>
    <property type="evidence" value="ECO:0007669"/>
    <property type="project" value="UniProtKB-EC"/>
</dbReference>
<evidence type="ECO:0000256" key="1">
    <source>
        <dbReference type="ARBA" id="ARBA00001013"/>
    </source>
</evidence>
<dbReference type="InterPro" id="IPR017853">
    <property type="entry name" value="GH"/>
</dbReference>
<evidence type="ECO:0000259" key="9">
    <source>
        <dbReference type="Pfam" id="PF17189"/>
    </source>
</evidence>
<dbReference type="Pfam" id="PF02055">
    <property type="entry name" value="Glyco_hydro_30"/>
    <property type="match status" value="1"/>
</dbReference>
<feature type="signal peptide" evidence="7">
    <location>
        <begin position="1"/>
        <end position="18"/>
    </location>
</feature>
<evidence type="ECO:0000256" key="5">
    <source>
        <dbReference type="ARBA" id="ARBA00022801"/>
    </source>
</evidence>
<evidence type="ECO:0000313" key="10">
    <source>
        <dbReference type="EMBL" id="KAH9526104.1"/>
    </source>
</evidence>
<dbReference type="EMBL" id="ASGP02000001">
    <property type="protein sequence ID" value="KAH9526104.1"/>
    <property type="molecule type" value="Genomic_DNA"/>
</dbReference>
<accession>A0A922L823</accession>
<keyword evidence="11" id="KW-1185">Reference proteome</keyword>